<dbReference type="Pfam" id="PF14464">
    <property type="entry name" value="Prok-JAB"/>
    <property type="match status" value="1"/>
</dbReference>
<proteinExistence type="predicted"/>
<gene>
    <name evidence="7" type="ORF">DW001_12390</name>
</gene>
<evidence type="ECO:0000313" key="7">
    <source>
        <dbReference type="EMBL" id="RHL77209.1"/>
    </source>
</evidence>
<evidence type="ECO:0000313" key="8">
    <source>
        <dbReference type="Proteomes" id="UP000266698"/>
    </source>
</evidence>
<keyword evidence="1" id="KW-0645">Protease</keyword>
<sequence length="165" mass="19431">MGCLLDMKKYVNEELDSKIYIENNVYKRLLMIQKERVKLETGGIIIGYYDEDCRNAIITECTNPPKDSIATRKCFLRGVKGLKSLLKKKWNEKNEYYLGEWHLHPGASPQPSITDIFQMKKIEHNPKFNCQEPILLIVGEKYNNFEISLILFKNNKQYFYIESEP</sequence>
<protein>
    <recommendedName>
        <fullName evidence="6">JAB domain-containing protein</fullName>
    </recommendedName>
</protein>
<dbReference type="GO" id="GO:0046872">
    <property type="term" value="F:metal ion binding"/>
    <property type="evidence" value="ECO:0007669"/>
    <property type="project" value="UniProtKB-KW"/>
</dbReference>
<evidence type="ECO:0000256" key="3">
    <source>
        <dbReference type="ARBA" id="ARBA00022801"/>
    </source>
</evidence>
<dbReference type="AlphaFoldDB" id="A0A396FL84"/>
<reference evidence="7 8" key="1">
    <citation type="submission" date="2018-08" db="EMBL/GenBank/DDBJ databases">
        <title>A genome reference for cultivated species of the human gut microbiota.</title>
        <authorList>
            <person name="Zou Y."/>
            <person name="Xue W."/>
            <person name="Luo G."/>
        </authorList>
    </citation>
    <scope>NUCLEOTIDE SEQUENCE [LARGE SCALE GENOMIC DNA]</scope>
    <source>
        <strain evidence="7 8">AF36-2BH</strain>
    </source>
</reference>
<name>A0A396FL84_9FIRM</name>
<evidence type="ECO:0000256" key="1">
    <source>
        <dbReference type="ARBA" id="ARBA00022670"/>
    </source>
</evidence>
<evidence type="ECO:0000259" key="6">
    <source>
        <dbReference type="Pfam" id="PF14464"/>
    </source>
</evidence>
<evidence type="ECO:0000256" key="5">
    <source>
        <dbReference type="ARBA" id="ARBA00023049"/>
    </source>
</evidence>
<accession>A0A396FL84</accession>
<evidence type="ECO:0000256" key="4">
    <source>
        <dbReference type="ARBA" id="ARBA00022833"/>
    </source>
</evidence>
<dbReference type="GO" id="GO:0008237">
    <property type="term" value="F:metallopeptidase activity"/>
    <property type="evidence" value="ECO:0007669"/>
    <property type="project" value="UniProtKB-KW"/>
</dbReference>
<keyword evidence="4" id="KW-0862">Zinc</keyword>
<dbReference type="SUPFAM" id="SSF102712">
    <property type="entry name" value="JAB1/MPN domain"/>
    <property type="match status" value="1"/>
</dbReference>
<keyword evidence="2" id="KW-0479">Metal-binding</keyword>
<dbReference type="EMBL" id="QRPB01000016">
    <property type="protein sequence ID" value="RHL77209.1"/>
    <property type="molecule type" value="Genomic_DNA"/>
</dbReference>
<feature type="domain" description="JAB" evidence="6">
    <location>
        <begin position="24"/>
        <end position="140"/>
    </location>
</feature>
<keyword evidence="3" id="KW-0378">Hydrolase</keyword>
<dbReference type="InterPro" id="IPR028090">
    <property type="entry name" value="JAB_dom_prok"/>
</dbReference>
<dbReference type="Gene3D" id="3.40.140.10">
    <property type="entry name" value="Cytidine Deaminase, domain 2"/>
    <property type="match status" value="1"/>
</dbReference>
<organism evidence="7 8">
    <name type="scientific">Agathobacter rectalis</name>
    <dbReference type="NCBI Taxonomy" id="39491"/>
    <lineage>
        <taxon>Bacteria</taxon>
        <taxon>Bacillati</taxon>
        <taxon>Bacillota</taxon>
        <taxon>Clostridia</taxon>
        <taxon>Lachnospirales</taxon>
        <taxon>Lachnospiraceae</taxon>
        <taxon>Agathobacter</taxon>
    </lineage>
</organism>
<dbReference type="GO" id="GO:0006508">
    <property type="term" value="P:proteolysis"/>
    <property type="evidence" value="ECO:0007669"/>
    <property type="project" value="UniProtKB-KW"/>
</dbReference>
<evidence type="ECO:0000256" key="2">
    <source>
        <dbReference type="ARBA" id="ARBA00022723"/>
    </source>
</evidence>
<keyword evidence="5" id="KW-0482">Metalloprotease</keyword>
<comment type="caution">
    <text evidence="7">The sequence shown here is derived from an EMBL/GenBank/DDBJ whole genome shotgun (WGS) entry which is preliminary data.</text>
</comment>
<dbReference type="Proteomes" id="UP000266698">
    <property type="component" value="Unassembled WGS sequence"/>
</dbReference>